<dbReference type="PANTHER" id="PTHR40275:SF1">
    <property type="entry name" value="SSL7038 PROTEIN"/>
    <property type="match status" value="1"/>
</dbReference>
<evidence type="ECO:0000313" key="3">
    <source>
        <dbReference type="Proteomes" id="UP000235005"/>
    </source>
</evidence>
<gene>
    <name evidence="2" type="ORF">C0039_04645</name>
</gene>
<dbReference type="RefSeq" id="WP_101517391.1">
    <property type="nucleotide sequence ID" value="NZ_PKUS01000003.1"/>
</dbReference>
<comment type="caution">
    <text evidence="2">The sequence shown here is derived from an EMBL/GenBank/DDBJ whole genome shotgun (WGS) entry which is preliminary data.</text>
</comment>
<dbReference type="Pfam" id="PF21716">
    <property type="entry name" value="dnstrm_HI1420"/>
    <property type="match status" value="1"/>
</dbReference>
<dbReference type="InterPro" id="IPR010982">
    <property type="entry name" value="Lambda_DNA-bd_dom_sf"/>
</dbReference>
<keyword evidence="3" id="KW-1185">Reference proteome</keyword>
<dbReference type="CDD" id="cd00093">
    <property type="entry name" value="HTH_XRE"/>
    <property type="match status" value="1"/>
</dbReference>
<dbReference type="GO" id="GO:0003677">
    <property type="term" value="F:DNA binding"/>
    <property type="evidence" value="ECO:0007669"/>
    <property type="project" value="InterPro"/>
</dbReference>
<dbReference type="NCBIfam" id="TIGR02684">
    <property type="entry name" value="dnstrm_HI1420"/>
    <property type="match status" value="1"/>
</dbReference>
<dbReference type="SUPFAM" id="SSF47413">
    <property type="entry name" value="lambda repressor-like DNA-binding domains"/>
    <property type="match status" value="1"/>
</dbReference>
<accession>A0A2N5X5R4</accession>
<name>A0A2N5X5R4_9GAMM</name>
<proteinExistence type="predicted"/>
<dbReference type="Gene3D" id="1.10.260.40">
    <property type="entry name" value="lambda repressor-like DNA-binding domains"/>
    <property type="match status" value="1"/>
</dbReference>
<dbReference type="EMBL" id="PKUS01000003">
    <property type="protein sequence ID" value="PLW69827.1"/>
    <property type="molecule type" value="Genomic_DNA"/>
</dbReference>
<feature type="domain" description="HTH cro/C1-type" evidence="1">
    <location>
        <begin position="49"/>
        <end position="91"/>
    </location>
</feature>
<organism evidence="2 3">
    <name type="scientific">Pseudohalioglobus lutimaris</name>
    <dbReference type="NCBI Taxonomy" id="1737061"/>
    <lineage>
        <taxon>Bacteria</taxon>
        <taxon>Pseudomonadati</taxon>
        <taxon>Pseudomonadota</taxon>
        <taxon>Gammaproteobacteria</taxon>
        <taxon>Cellvibrionales</taxon>
        <taxon>Halieaceae</taxon>
        <taxon>Pseudohalioglobus</taxon>
    </lineage>
</organism>
<dbReference type="AlphaFoldDB" id="A0A2N5X5R4"/>
<dbReference type="InterPro" id="IPR014057">
    <property type="entry name" value="HI1420"/>
</dbReference>
<protein>
    <submittedName>
        <fullName evidence="2">Putative addiction module antidote protein</fullName>
    </submittedName>
</protein>
<dbReference type="Proteomes" id="UP000235005">
    <property type="component" value="Unassembled WGS sequence"/>
</dbReference>
<dbReference type="InterPro" id="IPR001387">
    <property type="entry name" value="Cro/C1-type_HTH"/>
</dbReference>
<dbReference type="PROSITE" id="PS50943">
    <property type="entry name" value="HTH_CROC1"/>
    <property type="match status" value="1"/>
</dbReference>
<sequence length="92" mass="10229">MPTLTEYNPFDHLLTEDELSQYLTDAYEDDDPAVFVVALGHAIKHKGVAQVAEAAGLNRESLYKVINGKVQPKWDTIHRLMRALGVHLSIAA</sequence>
<dbReference type="OrthoDB" id="9798416at2"/>
<evidence type="ECO:0000259" key="1">
    <source>
        <dbReference type="PROSITE" id="PS50943"/>
    </source>
</evidence>
<dbReference type="PANTHER" id="PTHR40275">
    <property type="entry name" value="SSL7038 PROTEIN"/>
    <property type="match status" value="1"/>
</dbReference>
<evidence type="ECO:0000313" key="2">
    <source>
        <dbReference type="EMBL" id="PLW69827.1"/>
    </source>
</evidence>
<reference evidence="2 3" key="1">
    <citation type="submission" date="2018-01" db="EMBL/GenBank/DDBJ databases">
        <title>The draft genome sequence of Halioglobus lutimaris HF004.</title>
        <authorList>
            <person name="Du Z.-J."/>
            <person name="Shi M.-J."/>
        </authorList>
    </citation>
    <scope>NUCLEOTIDE SEQUENCE [LARGE SCALE GENOMIC DNA]</scope>
    <source>
        <strain evidence="2 3">HF004</strain>
    </source>
</reference>